<dbReference type="PANTHER" id="PTHR41791:SF1">
    <property type="entry name" value="SSL7039 PROTEIN"/>
    <property type="match status" value="1"/>
</dbReference>
<dbReference type="NCBIfam" id="TIGR02683">
    <property type="entry name" value="upstrm_HI1419"/>
    <property type="match status" value="1"/>
</dbReference>
<sequence length="102" mass="11886">MIIKKFRLDGGYPFDESLAQIKDPLAKSRVLARLRRLELDNRGDFKNIEGSLYELRIDVGQGWRVYYQQKGDELVLLFLTGNKSTQSKDIEKVKGWIHEQSN</sequence>
<dbReference type="AlphaFoldDB" id="A0A6F8PN34"/>
<proteinExistence type="predicted"/>
<dbReference type="Proteomes" id="UP000501466">
    <property type="component" value="Chromosome"/>
</dbReference>
<reference evidence="2" key="1">
    <citation type="submission" date="2019-11" db="EMBL/GenBank/DDBJ databases">
        <title>Isolation and characterization of two novel species in the genus Thiomicrorhabdus.</title>
        <authorList>
            <person name="Mochizuki J."/>
            <person name="Kojima H."/>
            <person name="Fukui M."/>
        </authorList>
    </citation>
    <scope>NUCLEOTIDE SEQUENCE [LARGE SCALE GENOMIC DNA]</scope>
    <source>
        <strain evidence="2">AkT22</strain>
    </source>
</reference>
<evidence type="ECO:0008006" key="3">
    <source>
        <dbReference type="Google" id="ProtNLM"/>
    </source>
</evidence>
<evidence type="ECO:0000313" key="1">
    <source>
        <dbReference type="EMBL" id="BBP43447.1"/>
    </source>
</evidence>
<name>A0A6F8PN34_9GAMM</name>
<accession>A0A6F8PN34</accession>
<dbReference type="PANTHER" id="PTHR41791">
    <property type="entry name" value="SSL7039 PROTEIN"/>
    <property type="match status" value="1"/>
</dbReference>
<dbReference type="PIRSF" id="PIRSF028744">
    <property type="entry name" value="Addict_mod_HI1419"/>
    <property type="match status" value="1"/>
</dbReference>
<gene>
    <name evidence="1" type="ORF">THMIRHAT_11930</name>
</gene>
<keyword evidence="2" id="KW-1185">Reference proteome</keyword>
<dbReference type="RefSeq" id="WP_173291247.1">
    <property type="nucleotide sequence ID" value="NZ_AP021888.1"/>
</dbReference>
<dbReference type="KEGG" id="tzo:THMIRHAT_11930"/>
<dbReference type="InterPro" id="IPR014056">
    <property type="entry name" value="TypeIITA-like_toxin_pred"/>
</dbReference>
<dbReference type="EMBL" id="AP021888">
    <property type="protein sequence ID" value="BBP43447.1"/>
    <property type="molecule type" value="Genomic_DNA"/>
</dbReference>
<protein>
    <recommendedName>
        <fullName evidence="3">Addiction module killer protein</fullName>
    </recommendedName>
</protein>
<organism evidence="1 2">
    <name type="scientific">Thiosulfativibrio zosterae</name>
    <dbReference type="NCBI Taxonomy" id="2675053"/>
    <lineage>
        <taxon>Bacteria</taxon>
        <taxon>Pseudomonadati</taxon>
        <taxon>Pseudomonadota</taxon>
        <taxon>Gammaproteobacteria</taxon>
        <taxon>Thiotrichales</taxon>
        <taxon>Piscirickettsiaceae</taxon>
        <taxon>Thiosulfativibrio</taxon>
    </lineage>
</organism>
<evidence type="ECO:0000313" key="2">
    <source>
        <dbReference type="Proteomes" id="UP000501466"/>
    </source>
</evidence>